<proteinExistence type="predicted"/>
<dbReference type="EMBL" id="ON995367">
    <property type="protein sequence ID" value="UUG66294.1"/>
    <property type="molecule type" value="Genomic_DNA"/>
</dbReference>
<gene>
    <name evidence="1" type="ORF">CPT_P15_015</name>
</gene>
<evidence type="ECO:0000313" key="1">
    <source>
        <dbReference type="EMBL" id="UUG66294.1"/>
    </source>
</evidence>
<accession>A0AAX3BQ96</accession>
<organism evidence="1 2">
    <name type="scientific">Pectobacterium phage vB_PcaP_P15_PC2B6</name>
    <dbReference type="NCBI Taxonomy" id="2968434"/>
    <lineage>
        <taxon>Viruses</taxon>
        <taxon>Duplodnaviria</taxon>
        <taxon>Heunggongvirae</taxon>
        <taxon>Uroviricota</taxon>
        <taxon>Caudoviricetes</taxon>
        <taxon>Autographivirales</taxon>
        <taxon>Autotranscriptaviridae</taxon>
        <taxon>Studiervirinae</taxon>
        <taxon>Unyawovirus</taxon>
        <taxon>Unyawovirus PC2B6</taxon>
    </lineage>
</organism>
<dbReference type="Proteomes" id="UP001299972">
    <property type="component" value="Segment"/>
</dbReference>
<evidence type="ECO:0000313" key="2">
    <source>
        <dbReference type="Proteomes" id="UP001299972"/>
    </source>
</evidence>
<name>A0AAX3BQ96_9CAUD</name>
<keyword evidence="2" id="KW-1185">Reference proteome</keyword>
<reference evidence="1 2" key="1">
    <citation type="submission" date="2022-07" db="EMBL/GenBank/DDBJ databases">
        <title>T7-like phage vB_PcaP_P15_PC2B6 infecting Pectobacterium carotovorum is a new member of the genus Unyawovirus.</title>
        <authorList>
            <person name="Naligama K.N."/>
            <person name="Halmillawewa A.P."/>
        </authorList>
    </citation>
    <scope>NUCLEOTIDE SEQUENCE [LARGE SCALE GENOMIC DNA]</scope>
</reference>
<protein>
    <submittedName>
        <fullName evidence="1">Uncharacterized protein</fullName>
    </submittedName>
</protein>
<sequence length="53" mass="6275">MPNQQVTDPARWCRDQYEAAIERDDPKAANDYMQLHSIWLSLIKETNRVRTKA</sequence>